<reference evidence="1 2" key="1">
    <citation type="submission" date="2017-11" db="EMBL/GenBank/DDBJ databases">
        <title>Draft Genome Sequence of Sporolactobacillus inulinus NBRC 111894 Isolated from Koso, a Japanese Sugar-Vegetable Fermented Beverage.</title>
        <authorList>
            <person name="Chiou T.Y."/>
            <person name="Oshima K."/>
            <person name="Suda W."/>
            <person name="Hattori M."/>
            <person name="Takahashi T."/>
        </authorList>
    </citation>
    <scope>NUCLEOTIDE SEQUENCE [LARGE SCALE GENOMIC DNA]</scope>
    <source>
        <strain evidence="1 2">NBRC111894</strain>
    </source>
</reference>
<dbReference type="AlphaFoldDB" id="A0A4Y1Z934"/>
<evidence type="ECO:0000313" key="2">
    <source>
        <dbReference type="Proteomes" id="UP000319716"/>
    </source>
</evidence>
<protein>
    <submittedName>
        <fullName evidence="1">Uncharacterized protein</fullName>
    </submittedName>
</protein>
<proteinExistence type="predicted"/>
<name>A0A4Y1Z934_9BACL</name>
<accession>A0A4Y1Z934</accession>
<dbReference type="Proteomes" id="UP000319716">
    <property type="component" value="Unassembled WGS sequence"/>
</dbReference>
<sequence length="41" mass="4801">MPVDQIMAEGGLFLVIEWTIFWQKGRADKILDFGYTINHVF</sequence>
<evidence type="ECO:0000313" key="1">
    <source>
        <dbReference type="EMBL" id="GAY75567.1"/>
    </source>
</evidence>
<organism evidence="1 2">
    <name type="scientific">Sporolactobacillus inulinus</name>
    <dbReference type="NCBI Taxonomy" id="2078"/>
    <lineage>
        <taxon>Bacteria</taxon>
        <taxon>Bacillati</taxon>
        <taxon>Bacillota</taxon>
        <taxon>Bacilli</taxon>
        <taxon>Bacillales</taxon>
        <taxon>Sporolactobacillaceae</taxon>
        <taxon>Sporolactobacillus</taxon>
    </lineage>
</organism>
<gene>
    <name evidence="1" type="ORF">NBRC111894_1121</name>
</gene>
<comment type="caution">
    <text evidence="1">The sequence shown here is derived from an EMBL/GenBank/DDBJ whole genome shotgun (WGS) entry which is preliminary data.</text>
</comment>
<dbReference type="EMBL" id="BEXB01000006">
    <property type="protein sequence ID" value="GAY75567.1"/>
    <property type="molecule type" value="Genomic_DNA"/>
</dbReference>